<feature type="domain" description="Major facilitator superfamily (MFS) profile" evidence="9">
    <location>
        <begin position="15"/>
        <end position="392"/>
    </location>
</feature>
<evidence type="ECO:0000256" key="7">
    <source>
        <dbReference type="ARBA" id="ARBA00023136"/>
    </source>
</evidence>
<sequence length="422" mass="46119">MKVKKMITTKKQDSKLFILIFLGMLSAFGPFVMDMYLPTLPAMSDYFHTTSSMVQLGLTSSMVGLAIGQLIFGPLSDKYGRQRPLIIALFLFLFSTVGCIFSQNIMQFVVLRFVQGVAGAGGVVLSRSIATDKYSARELATMLAIIGAINGIATVAAPIAGGVLAEGAGWHGIFWFLFLLGGVLLCCSFRMQESLPAHRRPEVNWKGICRNFGTVLSNRRYLFYILQYGFTMGVLFVNIASAPFIMQQHYGLSPMMFSLCFGINAIAMVISSTISVKLPTMEHALHIGSNGMLVVSACLLVCLSLNCNFWIYEILIFCLLAMVGMSYTASNALAMDCERRYAGIASALLGAIGFLFGGLVPPLAGLGDMMYTAGVLFLAGAVCAYLCARYAMPVREGEKNLLYRICYVMIHLPYTIINRKRG</sequence>
<feature type="transmembrane region" description="Helical" evidence="8">
    <location>
        <begin position="252"/>
        <end position="272"/>
    </location>
</feature>
<feature type="transmembrane region" description="Helical" evidence="8">
    <location>
        <begin position="369"/>
        <end position="388"/>
    </location>
</feature>
<comment type="subcellular location">
    <subcellularLocation>
        <location evidence="1">Cell membrane</location>
        <topology evidence="1">Multi-pass membrane protein</topology>
    </subcellularLocation>
</comment>
<gene>
    <name evidence="10" type="ORF">BACCOP_02730</name>
</gene>
<dbReference type="NCBIfam" id="TIGR00710">
    <property type="entry name" value="efflux_Bcr_CflA"/>
    <property type="match status" value="1"/>
</dbReference>
<feature type="transmembrane region" description="Helical" evidence="8">
    <location>
        <begin position="221"/>
        <end position="246"/>
    </location>
</feature>
<accession>B3JLE4</accession>
<feature type="transmembrane region" description="Helical" evidence="8">
    <location>
        <begin position="341"/>
        <end position="363"/>
    </location>
</feature>
<feature type="transmembrane region" description="Helical" evidence="8">
    <location>
        <begin position="309"/>
        <end position="329"/>
    </location>
</feature>
<reference evidence="10 11" key="1">
    <citation type="submission" date="2008-04" db="EMBL/GenBank/DDBJ databases">
        <title>Draft genome sequence of Bacteroides coprocola (DSM 17136).</title>
        <authorList>
            <person name="Sudarsanam P."/>
            <person name="Ley R."/>
            <person name="Guruge J."/>
            <person name="Turnbaugh P.J."/>
            <person name="Mahowald M."/>
            <person name="Liep D."/>
            <person name="Gordon J."/>
        </authorList>
    </citation>
    <scope>NUCLEOTIDE SEQUENCE [LARGE SCALE GENOMIC DNA]</scope>
    <source>
        <strain evidence="10 11">DSM 17136</strain>
    </source>
</reference>
<keyword evidence="5 8" id="KW-0812">Transmembrane</keyword>
<dbReference type="SUPFAM" id="SSF103473">
    <property type="entry name" value="MFS general substrate transporter"/>
    <property type="match status" value="1"/>
</dbReference>
<feature type="transmembrane region" description="Helical" evidence="8">
    <location>
        <begin position="400"/>
        <end position="417"/>
    </location>
</feature>
<keyword evidence="7 8" id="KW-0472">Membrane</keyword>
<dbReference type="InterPro" id="IPR011701">
    <property type="entry name" value="MFS"/>
</dbReference>
<keyword evidence="3" id="KW-0813">Transport</keyword>
<organism evidence="10 11">
    <name type="scientific">Phocaeicola coprocola DSM 17136</name>
    <dbReference type="NCBI Taxonomy" id="470145"/>
    <lineage>
        <taxon>Bacteria</taxon>
        <taxon>Pseudomonadati</taxon>
        <taxon>Bacteroidota</taxon>
        <taxon>Bacteroidia</taxon>
        <taxon>Bacteroidales</taxon>
        <taxon>Bacteroidaceae</taxon>
        <taxon>Phocaeicola</taxon>
    </lineage>
</organism>
<evidence type="ECO:0000259" key="9">
    <source>
        <dbReference type="PROSITE" id="PS50850"/>
    </source>
</evidence>
<evidence type="ECO:0000256" key="6">
    <source>
        <dbReference type="ARBA" id="ARBA00022989"/>
    </source>
</evidence>
<evidence type="ECO:0000256" key="4">
    <source>
        <dbReference type="ARBA" id="ARBA00022475"/>
    </source>
</evidence>
<dbReference type="eggNOG" id="COG2814">
    <property type="taxonomic scope" value="Bacteria"/>
</dbReference>
<keyword evidence="6 8" id="KW-1133">Transmembrane helix</keyword>
<dbReference type="Pfam" id="PF07690">
    <property type="entry name" value="MFS_1"/>
    <property type="match status" value="1"/>
</dbReference>
<feature type="transmembrane region" description="Helical" evidence="8">
    <location>
        <begin position="172"/>
        <end position="191"/>
    </location>
</feature>
<comment type="caution">
    <text evidence="10">The sequence shown here is derived from an EMBL/GenBank/DDBJ whole genome shotgun (WGS) entry which is preliminary data.</text>
</comment>
<feature type="transmembrane region" description="Helical" evidence="8">
    <location>
        <begin position="85"/>
        <end position="103"/>
    </location>
</feature>
<dbReference type="GO" id="GO:0042910">
    <property type="term" value="F:xenobiotic transmembrane transporter activity"/>
    <property type="evidence" value="ECO:0007669"/>
    <property type="project" value="InterPro"/>
</dbReference>
<dbReference type="PANTHER" id="PTHR23502:SF132">
    <property type="entry name" value="POLYAMINE TRANSPORTER 2-RELATED"/>
    <property type="match status" value="1"/>
</dbReference>
<evidence type="ECO:0000256" key="3">
    <source>
        <dbReference type="ARBA" id="ARBA00022448"/>
    </source>
</evidence>
<feature type="transmembrane region" description="Helical" evidence="8">
    <location>
        <begin position="284"/>
        <end position="303"/>
    </location>
</feature>
<keyword evidence="4" id="KW-1003">Cell membrane</keyword>
<feature type="transmembrane region" description="Helical" evidence="8">
    <location>
        <begin position="53"/>
        <end position="73"/>
    </location>
</feature>
<name>B3JLE4_9BACT</name>
<evidence type="ECO:0000256" key="2">
    <source>
        <dbReference type="ARBA" id="ARBA00006236"/>
    </source>
</evidence>
<dbReference type="InterPro" id="IPR020846">
    <property type="entry name" value="MFS_dom"/>
</dbReference>
<protein>
    <submittedName>
        <fullName evidence="10">Drug resistance transporter, Bcr/CflA subfamily</fullName>
    </submittedName>
</protein>
<dbReference type="InterPro" id="IPR036259">
    <property type="entry name" value="MFS_trans_sf"/>
</dbReference>
<evidence type="ECO:0000256" key="8">
    <source>
        <dbReference type="SAM" id="Phobius"/>
    </source>
</evidence>
<dbReference type="EMBL" id="ABIY02000098">
    <property type="protein sequence ID" value="EDV00252.1"/>
    <property type="molecule type" value="Genomic_DNA"/>
</dbReference>
<evidence type="ECO:0000313" key="10">
    <source>
        <dbReference type="EMBL" id="EDV00252.1"/>
    </source>
</evidence>
<feature type="transmembrane region" description="Helical" evidence="8">
    <location>
        <begin position="109"/>
        <end position="127"/>
    </location>
</feature>
<comment type="similarity">
    <text evidence="2">Belongs to the major facilitator superfamily. Bcr/CmlA family.</text>
</comment>
<reference evidence="10 11" key="2">
    <citation type="submission" date="2008-04" db="EMBL/GenBank/DDBJ databases">
        <authorList>
            <person name="Fulton L."/>
            <person name="Clifton S."/>
            <person name="Fulton B."/>
            <person name="Xu J."/>
            <person name="Minx P."/>
            <person name="Pepin K.H."/>
            <person name="Johnson M."/>
            <person name="Thiruvilangam P."/>
            <person name="Bhonagiri V."/>
            <person name="Nash W.E."/>
            <person name="Mardis E.R."/>
            <person name="Wilson R.K."/>
        </authorList>
    </citation>
    <scope>NUCLEOTIDE SEQUENCE [LARGE SCALE GENOMIC DNA]</scope>
    <source>
        <strain evidence="10 11">DSM 17136</strain>
    </source>
</reference>
<dbReference type="PANTHER" id="PTHR23502">
    <property type="entry name" value="MAJOR FACILITATOR SUPERFAMILY"/>
    <property type="match status" value="1"/>
</dbReference>
<dbReference type="CDD" id="cd17320">
    <property type="entry name" value="MFS_MdfA_MDR_like"/>
    <property type="match status" value="1"/>
</dbReference>
<dbReference type="STRING" id="470145.BACCOP_02730"/>
<dbReference type="AlphaFoldDB" id="B3JLE4"/>
<evidence type="ECO:0000256" key="5">
    <source>
        <dbReference type="ARBA" id="ARBA00022692"/>
    </source>
</evidence>
<dbReference type="InterPro" id="IPR004812">
    <property type="entry name" value="Efflux_drug-R_Bcr/CmlA"/>
</dbReference>
<proteinExistence type="inferred from homology"/>
<evidence type="ECO:0000256" key="1">
    <source>
        <dbReference type="ARBA" id="ARBA00004651"/>
    </source>
</evidence>
<dbReference type="HOGENOM" id="CLU_001265_47_0_10"/>
<dbReference type="GO" id="GO:0005886">
    <property type="term" value="C:plasma membrane"/>
    <property type="evidence" value="ECO:0007669"/>
    <property type="project" value="UniProtKB-SubCell"/>
</dbReference>
<dbReference type="Proteomes" id="UP000003146">
    <property type="component" value="Unassembled WGS sequence"/>
</dbReference>
<evidence type="ECO:0000313" key="11">
    <source>
        <dbReference type="Proteomes" id="UP000003146"/>
    </source>
</evidence>
<dbReference type="GO" id="GO:1990961">
    <property type="term" value="P:xenobiotic detoxification by transmembrane export across the plasma membrane"/>
    <property type="evidence" value="ECO:0007669"/>
    <property type="project" value="InterPro"/>
</dbReference>
<dbReference type="Gene3D" id="1.20.1720.10">
    <property type="entry name" value="Multidrug resistance protein D"/>
    <property type="match status" value="1"/>
</dbReference>
<feature type="transmembrane region" description="Helical" evidence="8">
    <location>
        <begin position="16"/>
        <end position="33"/>
    </location>
</feature>
<feature type="transmembrane region" description="Helical" evidence="8">
    <location>
        <begin position="139"/>
        <end position="160"/>
    </location>
</feature>
<dbReference type="PROSITE" id="PS50850">
    <property type="entry name" value="MFS"/>
    <property type="match status" value="1"/>
</dbReference>